<dbReference type="PROSITE" id="PS51706">
    <property type="entry name" value="G_ENGB"/>
    <property type="match status" value="1"/>
</dbReference>
<dbReference type="GO" id="GO:0046872">
    <property type="term" value="F:metal ion binding"/>
    <property type="evidence" value="ECO:0007669"/>
    <property type="project" value="UniProtKB-KW"/>
</dbReference>
<dbReference type="PANTHER" id="PTHR11649">
    <property type="entry name" value="MSS1/TRME-RELATED GTP-BINDING PROTEIN"/>
    <property type="match status" value="1"/>
</dbReference>
<evidence type="ECO:0000256" key="2">
    <source>
        <dbReference type="ARBA" id="ARBA00009638"/>
    </source>
</evidence>
<gene>
    <name evidence="10" type="primary">engB</name>
    <name evidence="12" type="ORF">TQ33_0102</name>
</gene>
<dbReference type="EMBL" id="CP010975">
    <property type="protein sequence ID" value="AKE51094.1"/>
    <property type="molecule type" value="Genomic_DNA"/>
</dbReference>
<keyword evidence="13" id="KW-1185">Reference proteome</keyword>
<proteinExistence type="inferred from homology"/>
<dbReference type="FunFam" id="3.40.50.300:FF:000098">
    <property type="entry name" value="Probable GTP-binding protein EngB"/>
    <property type="match status" value="1"/>
</dbReference>
<name>A0A0F6TP57_9GAMM</name>
<dbReference type="GO" id="GO:0005829">
    <property type="term" value="C:cytosol"/>
    <property type="evidence" value="ECO:0007669"/>
    <property type="project" value="TreeGrafter"/>
</dbReference>
<keyword evidence="8 10" id="KW-0717">Septation</keyword>
<dbReference type="OrthoDB" id="9804921at2"/>
<dbReference type="InterPro" id="IPR030393">
    <property type="entry name" value="G_ENGB_dom"/>
</dbReference>
<dbReference type="GO" id="GO:0000917">
    <property type="term" value="P:division septum assembly"/>
    <property type="evidence" value="ECO:0007669"/>
    <property type="project" value="UniProtKB-KW"/>
</dbReference>
<organism evidence="12 13">
    <name type="scientific">Kangiella geojedonensis</name>
    <dbReference type="NCBI Taxonomy" id="914150"/>
    <lineage>
        <taxon>Bacteria</taxon>
        <taxon>Pseudomonadati</taxon>
        <taxon>Pseudomonadota</taxon>
        <taxon>Gammaproteobacteria</taxon>
        <taxon>Kangiellales</taxon>
        <taxon>Kangiellaceae</taxon>
        <taxon>Kangiella</taxon>
    </lineage>
</organism>
<evidence type="ECO:0000256" key="6">
    <source>
        <dbReference type="ARBA" id="ARBA00022842"/>
    </source>
</evidence>
<comment type="similarity">
    <text evidence="2 10">Belongs to the TRAFAC class TrmE-Era-EngA-EngB-Septin-like GTPase superfamily. EngB GTPase family.</text>
</comment>
<dbReference type="PANTHER" id="PTHR11649:SF13">
    <property type="entry name" value="ENGB-TYPE G DOMAIN-CONTAINING PROTEIN"/>
    <property type="match status" value="1"/>
</dbReference>
<comment type="function">
    <text evidence="10">Necessary for normal cell division and for the maintenance of normal septation.</text>
</comment>
<keyword evidence="4" id="KW-0479">Metal-binding</keyword>
<keyword evidence="5 10" id="KW-0547">Nucleotide-binding</keyword>
<dbReference type="Pfam" id="PF01926">
    <property type="entry name" value="MMR_HSR1"/>
    <property type="match status" value="1"/>
</dbReference>
<dbReference type="HAMAP" id="MF_00321">
    <property type="entry name" value="GTPase_EngB"/>
    <property type="match status" value="1"/>
</dbReference>
<evidence type="ECO:0000256" key="5">
    <source>
        <dbReference type="ARBA" id="ARBA00022741"/>
    </source>
</evidence>
<evidence type="ECO:0000256" key="8">
    <source>
        <dbReference type="ARBA" id="ARBA00023210"/>
    </source>
</evidence>
<accession>A0A0F6TP57</accession>
<keyword evidence="3 10" id="KW-0132">Cell division</keyword>
<evidence type="ECO:0000256" key="9">
    <source>
        <dbReference type="ARBA" id="ARBA00023306"/>
    </source>
</evidence>
<dbReference type="SUPFAM" id="SSF52540">
    <property type="entry name" value="P-loop containing nucleoside triphosphate hydrolases"/>
    <property type="match status" value="1"/>
</dbReference>
<evidence type="ECO:0000313" key="13">
    <source>
        <dbReference type="Proteomes" id="UP000034071"/>
    </source>
</evidence>
<dbReference type="KEGG" id="kge:TQ33_0102"/>
<dbReference type="AlphaFoldDB" id="A0A0F6TP57"/>
<keyword evidence="7 10" id="KW-0342">GTP-binding</keyword>
<dbReference type="InterPro" id="IPR019987">
    <property type="entry name" value="GTP-bd_ribosome_bio_YsxC"/>
</dbReference>
<evidence type="ECO:0000256" key="7">
    <source>
        <dbReference type="ARBA" id="ARBA00023134"/>
    </source>
</evidence>
<reference evidence="12 13" key="1">
    <citation type="submission" date="2015-02" db="EMBL/GenBank/DDBJ databases">
        <title>Complete genome sequence of Kangiella geojedonensis strain YCS-5T.</title>
        <authorList>
            <person name="Kim K.M."/>
        </authorList>
    </citation>
    <scope>NUCLEOTIDE SEQUENCE [LARGE SCALE GENOMIC DNA]</scope>
    <source>
        <strain evidence="12 13">YCS-5</strain>
    </source>
</reference>
<dbReference type="InterPro" id="IPR006073">
    <property type="entry name" value="GTP-bd"/>
</dbReference>
<evidence type="ECO:0000259" key="11">
    <source>
        <dbReference type="PROSITE" id="PS51706"/>
    </source>
</evidence>
<evidence type="ECO:0000256" key="4">
    <source>
        <dbReference type="ARBA" id="ARBA00022723"/>
    </source>
</evidence>
<comment type="cofactor">
    <cofactor evidence="1">
        <name>Mg(2+)</name>
        <dbReference type="ChEBI" id="CHEBI:18420"/>
    </cofactor>
</comment>
<dbReference type="HOGENOM" id="CLU_033732_1_0_6"/>
<keyword evidence="6" id="KW-0460">Magnesium</keyword>
<feature type="domain" description="EngB-type G" evidence="11">
    <location>
        <begin position="22"/>
        <end position="196"/>
    </location>
</feature>
<dbReference type="STRING" id="914150.TQ33_0102"/>
<dbReference type="NCBIfam" id="TIGR03598">
    <property type="entry name" value="GTPase_YsxC"/>
    <property type="match status" value="1"/>
</dbReference>
<evidence type="ECO:0000256" key="1">
    <source>
        <dbReference type="ARBA" id="ARBA00001946"/>
    </source>
</evidence>
<sequence length="205" mass="22774">MHYQKAKYLLGAAKISQLPADEGIEVAFAGRSNAGKSSALNALTQQKSLARTSKTPGRTQLINVFTLDEGARLIDLPGYGYAKVPEATKLLWQEELSRYLQERQCLRGLVLLMDIRHFLKDTDQQMLVWAHEVGLPVHCLLSKSDKLKQGAKSKALLQCKKQVSELHPEASVQAFSSTKKHGLDQLLAKLDAWYASPESASEQEE</sequence>
<keyword evidence="9 10" id="KW-0131">Cell cycle</keyword>
<evidence type="ECO:0000313" key="12">
    <source>
        <dbReference type="EMBL" id="AKE51094.1"/>
    </source>
</evidence>
<dbReference type="Proteomes" id="UP000034071">
    <property type="component" value="Chromosome"/>
</dbReference>
<protein>
    <recommendedName>
        <fullName evidence="10">Probable GTP-binding protein EngB</fullName>
    </recommendedName>
</protein>
<dbReference type="GO" id="GO:0005525">
    <property type="term" value="F:GTP binding"/>
    <property type="evidence" value="ECO:0007669"/>
    <property type="project" value="UniProtKB-UniRule"/>
</dbReference>
<evidence type="ECO:0000256" key="3">
    <source>
        <dbReference type="ARBA" id="ARBA00022618"/>
    </source>
</evidence>
<dbReference type="InterPro" id="IPR027417">
    <property type="entry name" value="P-loop_NTPase"/>
</dbReference>
<evidence type="ECO:0000256" key="10">
    <source>
        <dbReference type="HAMAP-Rule" id="MF_00321"/>
    </source>
</evidence>
<dbReference type="CDD" id="cd01876">
    <property type="entry name" value="YihA_EngB"/>
    <property type="match status" value="1"/>
</dbReference>
<dbReference type="PATRIC" id="fig|914150.5.peg.103"/>
<dbReference type="Gene3D" id="3.40.50.300">
    <property type="entry name" value="P-loop containing nucleotide triphosphate hydrolases"/>
    <property type="match status" value="1"/>
</dbReference>